<dbReference type="OrthoDB" id="45365at2759"/>
<dbReference type="SUPFAM" id="SSF117281">
    <property type="entry name" value="Kelch motif"/>
    <property type="match status" value="1"/>
</dbReference>
<dbReference type="EMBL" id="CAJNOJ010000075">
    <property type="protein sequence ID" value="CAF1041803.1"/>
    <property type="molecule type" value="Genomic_DNA"/>
</dbReference>
<organism evidence="2 3">
    <name type="scientific">Adineta ricciae</name>
    <name type="common">Rotifer</name>
    <dbReference type="NCBI Taxonomy" id="249248"/>
    <lineage>
        <taxon>Eukaryota</taxon>
        <taxon>Metazoa</taxon>
        <taxon>Spiralia</taxon>
        <taxon>Gnathifera</taxon>
        <taxon>Rotifera</taxon>
        <taxon>Eurotatoria</taxon>
        <taxon>Bdelloidea</taxon>
        <taxon>Adinetida</taxon>
        <taxon>Adinetidae</taxon>
        <taxon>Adineta</taxon>
    </lineage>
</organism>
<evidence type="ECO:0000313" key="2">
    <source>
        <dbReference type="EMBL" id="CAF1351111.1"/>
    </source>
</evidence>
<protein>
    <submittedName>
        <fullName evidence="2">Uncharacterized protein</fullName>
    </submittedName>
</protein>
<gene>
    <name evidence="1" type="ORF">EDS130_LOCUS16965</name>
    <name evidence="2" type="ORF">XAT740_LOCUS31487</name>
</gene>
<sequence length="188" mass="20831">MIIVLYGNEYNGGYADNVNPDLSLEFMDERARPSYCSDKHWNVDESDVDCGGPTCPAGCDRNQKYISSTDCMNMTCDLSLHICKNWIMSGKMNVGQLFHIATLLLNGNVLVTGGSQQDFGFLVAAKAELYDPVIENWTIVDSMNVARIFHKATLLADGSDESAAEPDGKSYLECFGQSTHMFKLMIFI</sequence>
<dbReference type="Proteomes" id="UP000663852">
    <property type="component" value="Unassembled WGS sequence"/>
</dbReference>
<dbReference type="InterPro" id="IPR037293">
    <property type="entry name" value="Gal_Oxidase_central_sf"/>
</dbReference>
<evidence type="ECO:0000313" key="3">
    <source>
        <dbReference type="Proteomes" id="UP000663828"/>
    </source>
</evidence>
<dbReference type="AlphaFoldDB" id="A0A815H9G6"/>
<evidence type="ECO:0000313" key="1">
    <source>
        <dbReference type="EMBL" id="CAF1041803.1"/>
    </source>
</evidence>
<name>A0A815H9G6_ADIRI</name>
<accession>A0A815H9G6</accession>
<reference evidence="2" key="1">
    <citation type="submission" date="2021-02" db="EMBL/GenBank/DDBJ databases">
        <authorList>
            <person name="Nowell W R."/>
        </authorList>
    </citation>
    <scope>NUCLEOTIDE SEQUENCE</scope>
</reference>
<dbReference type="EMBL" id="CAJNOR010002872">
    <property type="protein sequence ID" value="CAF1351111.1"/>
    <property type="molecule type" value="Genomic_DNA"/>
</dbReference>
<proteinExistence type="predicted"/>
<dbReference type="InterPro" id="IPR015915">
    <property type="entry name" value="Kelch-typ_b-propeller"/>
</dbReference>
<comment type="caution">
    <text evidence="2">The sequence shown here is derived from an EMBL/GenBank/DDBJ whole genome shotgun (WGS) entry which is preliminary data.</text>
</comment>
<dbReference type="Gene3D" id="2.130.10.80">
    <property type="entry name" value="Galactose oxidase/kelch, beta-propeller"/>
    <property type="match status" value="1"/>
</dbReference>
<dbReference type="Proteomes" id="UP000663828">
    <property type="component" value="Unassembled WGS sequence"/>
</dbReference>
<keyword evidence="3" id="KW-1185">Reference proteome</keyword>